<dbReference type="FunCoup" id="A0A2R6R4T9">
    <property type="interactions" value="2664"/>
</dbReference>
<reference evidence="13 14" key="1">
    <citation type="submission" date="2017-07" db="EMBL/GenBank/DDBJ databases">
        <title>An improved, manually edited Actinidia chinensis var. chinensis (kiwifruit) genome highlights the challenges associated with draft genomes and gene prediction in plants.</title>
        <authorList>
            <person name="Pilkington S."/>
            <person name="Crowhurst R."/>
            <person name="Hilario E."/>
            <person name="Nardozza S."/>
            <person name="Fraser L."/>
            <person name="Peng Y."/>
            <person name="Gunaseelan K."/>
            <person name="Simpson R."/>
            <person name="Tahir J."/>
            <person name="Deroles S."/>
            <person name="Templeton K."/>
            <person name="Luo Z."/>
            <person name="Davy M."/>
            <person name="Cheng C."/>
            <person name="Mcneilage M."/>
            <person name="Scaglione D."/>
            <person name="Liu Y."/>
            <person name="Zhang Q."/>
            <person name="Datson P."/>
            <person name="De Silva N."/>
            <person name="Gardiner S."/>
            <person name="Bassett H."/>
            <person name="Chagne D."/>
            <person name="Mccallum J."/>
            <person name="Dzierzon H."/>
            <person name="Deng C."/>
            <person name="Wang Y.-Y."/>
            <person name="Barron N."/>
            <person name="Manako K."/>
            <person name="Bowen J."/>
            <person name="Foster T."/>
            <person name="Erridge Z."/>
            <person name="Tiffin H."/>
            <person name="Waite C."/>
            <person name="Davies K."/>
            <person name="Grierson E."/>
            <person name="Laing W."/>
            <person name="Kirk R."/>
            <person name="Chen X."/>
            <person name="Wood M."/>
            <person name="Montefiori M."/>
            <person name="Brummell D."/>
            <person name="Schwinn K."/>
            <person name="Catanach A."/>
            <person name="Fullerton C."/>
            <person name="Li D."/>
            <person name="Meiyalaghan S."/>
            <person name="Nieuwenhuizen N."/>
            <person name="Read N."/>
            <person name="Prakash R."/>
            <person name="Hunter D."/>
            <person name="Zhang H."/>
            <person name="Mckenzie M."/>
            <person name="Knabel M."/>
            <person name="Harris A."/>
            <person name="Allan A."/>
            <person name="Chen A."/>
            <person name="Janssen B."/>
            <person name="Plunkett B."/>
            <person name="Dwamena C."/>
            <person name="Voogd C."/>
            <person name="Leif D."/>
            <person name="Lafferty D."/>
            <person name="Souleyre E."/>
            <person name="Varkonyi-Gasic E."/>
            <person name="Gambi F."/>
            <person name="Hanley J."/>
            <person name="Yao J.-L."/>
            <person name="Cheung J."/>
            <person name="David K."/>
            <person name="Warren B."/>
            <person name="Marsh K."/>
            <person name="Snowden K."/>
            <person name="Lin-Wang K."/>
            <person name="Brian L."/>
            <person name="Martinez-Sanchez M."/>
            <person name="Wang M."/>
            <person name="Ileperuma N."/>
            <person name="Macnee N."/>
            <person name="Campin R."/>
            <person name="Mcatee P."/>
            <person name="Drummond R."/>
            <person name="Espley R."/>
            <person name="Ireland H."/>
            <person name="Wu R."/>
            <person name="Atkinson R."/>
            <person name="Karunairetnam S."/>
            <person name="Bulley S."/>
            <person name="Chunkath S."/>
            <person name="Hanley Z."/>
            <person name="Storey R."/>
            <person name="Thrimawithana A."/>
            <person name="Thomson S."/>
            <person name="David C."/>
            <person name="Testolin R."/>
        </authorList>
    </citation>
    <scope>NUCLEOTIDE SEQUENCE [LARGE SCALE GENOMIC DNA]</scope>
    <source>
        <strain evidence="14">cv. Red5</strain>
        <tissue evidence="13">Young leaf</tissue>
    </source>
</reference>
<dbReference type="FunFam" id="3.80.10.10:FF:000356">
    <property type="entry name" value="LRR receptor-like serine/threonine-protein kinase"/>
    <property type="match status" value="1"/>
</dbReference>
<dbReference type="GO" id="GO:0005886">
    <property type="term" value="C:plasma membrane"/>
    <property type="evidence" value="ECO:0007669"/>
    <property type="project" value="UniProtKB-SubCell"/>
</dbReference>
<keyword evidence="7 10" id="KW-1133">Transmembrane helix</keyword>
<keyword evidence="3" id="KW-1003">Cell membrane</keyword>
<dbReference type="InterPro" id="IPR003591">
    <property type="entry name" value="Leu-rich_rpt_typical-subtyp"/>
</dbReference>
<evidence type="ECO:0000256" key="8">
    <source>
        <dbReference type="ARBA" id="ARBA00023136"/>
    </source>
</evidence>
<evidence type="ECO:0000313" key="13">
    <source>
        <dbReference type="EMBL" id="PSS21020.1"/>
    </source>
</evidence>
<dbReference type="Pfam" id="PF08263">
    <property type="entry name" value="LRRNT_2"/>
    <property type="match status" value="1"/>
</dbReference>
<proteinExistence type="inferred from homology"/>
<keyword evidence="13" id="KW-0675">Receptor</keyword>
<feature type="chain" id="PRO_5015313842" evidence="11">
    <location>
        <begin position="33"/>
        <end position="1012"/>
    </location>
</feature>
<comment type="caution">
    <text evidence="13">The sequence shown here is derived from an EMBL/GenBank/DDBJ whole genome shotgun (WGS) entry which is preliminary data.</text>
</comment>
<dbReference type="Gene3D" id="3.80.10.10">
    <property type="entry name" value="Ribonuclease Inhibitor"/>
    <property type="match status" value="5"/>
</dbReference>
<dbReference type="OMA" id="FPKEFCH"/>
<dbReference type="OrthoDB" id="4691307at2759"/>
<dbReference type="GO" id="GO:0051707">
    <property type="term" value="P:response to other organism"/>
    <property type="evidence" value="ECO:0007669"/>
    <property type="project" value="UniProtKB-ARBA"/>
</dbReference>
<gene>
    <name evidence="13" type="ORF">CEY00_Acc10060</name>
</gene>
<keyword evidence="8 10" id="KW-0472">Membrane</keyword>
<sequence>MQRKNRCVFLLKGMRMIMWLWVMLVLASECYGCLEQERTALLQLKDSTKNPHGNSLPTWEEALVGEATTDCCQWKGVMCNNATRRVIQLSLNQLRDYSIDWYLNASMFLPFEELESLDLSWFSLEDWLPNEGFEKLASLNKLEFLDLSKNHFNNSILSNLGGLTSLKTLRLLDNKLYGKIYIDEFHNMSSLEELDLSSNLINNMKGSDGLKHLKVLRLDDSSIDITFLYNVGVISSLRVLSLRNSSLKGSLPEQGWCELSNLQELDLSENDIKGMIPSCLGNLTSIQLLDFSHNQLSGNLALSPLSHLTTLEMLYLSHNRFESPIPFVSFFNHSKLKVLFGENKDFVDQIEFQKMIPRFQLKLFVLWKSSSKMLPVKLPYFLSYQYDLRVVFLSHYNLVGKFPVWLLENNTRLEVLRLKNNSLTGPFMMPSHPNPHASEIDISINHFDGQVPTNIGLIFPNLKMLDLSSNLFRGQIPPSLGDLHSLQLLDLSSNLFRGQIPPSLGDLHSLQLLDLSNNNFSGHVPEHLAIGCSSLFSLALSNNNLSGQISPSLGNLTRLGYLALDNNQFEGKFPNSLSTLPLSILDVSNNHISGKLPRWNMSFLNVIVMFSNQFEGPIPVEFCNLHFLSFLDLSDNNLSGFVPSCFHLSFLSHVHLNQNNFSGPMTHVFSNCSALVTMDLGENKFTGTIPSWIANLSLLSILILKSNHFEGQIPDEICQLKELGILDLSQNNFSGLIPPCFSDIPFKPTYQKYSVEGFTFRPFDFVDPMYRDEESHWEVEEYSTLNIVTNQVEFTTKHGYYAYRGRILVYMSGIDLSGNHLTGEIPLGMGNLSELHTLNLSRNNLTGSIPATFSQLKQIESLDLSYNSLNGRIPPQLIELNNLAVFSVAHNNLSGSTPEYKPQFSTFNESSYEGNPLLCGPPLHNSCTKTRPTSTIQKDKDKNGDDGDFMDMESFYVSFIVSYVIILLAIVAVLIINPHWRRVWFRFIEVCMTSCYYFVLDSFRKILNIRSV</sequence>
<dbReference type="SUPFAM" id="SSF52058">
    <property type="entry name" value="L domain-like"/>
    <property type="match status" value="3"/>
</dbReference>
<dbReference type="SMART" id="SM00365">
    <property type="entry name" value="LRR_SD22"/>
    <property type="match status" value="6"/>
</dbReference>
<evidence type="ECO:0000256" key="2">
    <source>
        <dbReference type="ARBA" id="ARBA00009592"/>
    </source>
</evidence>
<dbReference type="Proteomes" id="UP000241394">
    <property type="component" value="Chromosome LG9"/>
</dbReference>
<dbReference type="FunFam" id="3.80.10.10:FF:000095">
    <property type="entry name" value="LRR receptor-like serine/threonine-protein kinase GSO1"/>
    <property type="match status" value="1"/>
</dbReference>
<feature type="domain" description="Leucine-rich repeat-containing N-terminal plant-type" evidence="12">
    <location>
        <begin position="35"/>
        <end position="80"/>
    </location>
</feature>
<evidence type="ECO:0000256" key="6">
    <source>
        <dbReference type="ARBA" id="ARBA00022737"/>
    </source>
</evidence>
<dbReference type="InterPro" id="IPR013210">
    <property type="entry name" value="LRR_N_plant-typ"/>
</dbReference>
<dbReference type="PRINTS" id="PR00019">
    <property type="entry name" value="LEURICHRPT"/>
</dbReference>
<dbReference type="PANTHER" id="PTHR48062">
    <property type="entry name" value="RECEPTOR-LIKE PROTEIN 14"/>
    <property type="match status" value="1"/>
</dbReference>
<evidence type="ECO:0000256" key="10">
    <source>
        <dbReference type="SAM" id="Phobius"/>
    </source>
</evidence>
<dbReference type="AlphaFoldDB" id="A0A2R6R4T9"/>
<evidence type="ECO:0000259" key="12">
    <source>
        <dbReference type="Pfam" id="PF08263"/>
    </source>
</evidence>
<name>A0A2R6R4T9_ACTCC</name>
<dbReference type="Pfam" id="PF13855">
    <property type="entry name" value="LRR_8"/>
    <property type="match status" value="3"/>
</dbReference>
<feature type="signal peptide" evidence="11">
    <location>
        <begin position="1"/>
        <end position="32"/>
    </location>
</feature>
<dbReference type="STRING" id="1590841.A0A2R6R4T9"/>
<accession>A0A2R6R4T9</accession>
<keyword evidence="14" id="KW-1185">Reference proteome</keyword>
<feature type="transmembrane region" description="Helical" evidence="10">
    <location>
        <begin position="955"/>
        <end position="976"/>
    </location>
</feature>
<dbReference type="InterPro" id="IPR051502">
    <property type="entry name" value="RLP_Defense_Trigger"/>
</dbReference>
<dbReference type="InParanoid" id="A0A2R6R4T9"/>
<dbReference type="PANTHER" id="PTHR48062:SF21">
    <property type="entry name" value="RECEPTOR-LIKE PROTEIN 12"/>
    <property type="match status" value="1"/>
</dbReference>
<keyword evidence="13" id="KW-0808">Transferase</keyword>
<dbReference type="EMBL" id="NKQK01000009">
    <property type="protein sequence ID" value="PSS21020.1"/>
    <property type="molecule type" value="Genomic_DNA"/>
</dbReference>
<evidence type="ECO:0000256" key="11">
    <source>
        <dbReference type="SAM" id="SignalP"/>
    </source>
</evidence>
<keyword evidence="6" id="KW-0677">Repeat</keyword>
<evidence type="ECO:0000256" key="5">
    <source>
        <dbReference type="ARBA" id="ARBA00022692"/>
    </source>
</evidence>
<keyword evidence="5 10" id="KW-0812">Transmembrane</keyword>
<dbReference type="FunFam" id="3.80.10.10:FF:000213">
    <property type="entry name" value="Tyrosine-sulfated glycopeptide receptor 1"/>
    <property type="match status" value="1"/>
</dbReference>
<evidence type="ECO:0000313" key="14">
    <source>
        <dbReference type="Proteomes" id="UP000241394"/>
    </source>
</evidence>
<keyword evidence="11" id="KW-0732">Signal</keyword>
<evidence type="ECO:0000256" key="7">
    <source>
        <dbReference type="ARBA" id="ARBA00022989"/>
    </source>
</evidence>
<dbReference type="InterPro" id="IPR032675">
    <property type="entry name" value="LRR_dom_sf"/>
</dbReference>
<reference evidence="14" key="2">
    <citation type="journal article" date="2018" name="BMC Genomics">
        <title>A manually annotated Actinidia chinensis var. chinensis (kiwifruit) genome highlights the challenges associated with draft genomes and gene prediction in plants.</title>
        <authorList>
            <person name="Pilkington S.M."/>
            <person name="Crowhurst R."/>
            <person name="Hilario E."/>
            <person name="Nardozza S."/>
            <person name="Fraser L."/>
            <person name="Peng Y."/>
            <person name="Gunaseelan K."/>
            <person name="Simpson R."/>
            <person name="Tahir J."/>
            <person name="Deroles S.C."/>
            <person name="Templeton K."/>
            <person name="Luo Z."/>
            <person name="Davy M."/>
            <person name="Cheng C."/>
            <person name="McNeilage M."/>
            <person name="Scaglione D."/>
            <person name="Liu Y."/>
            <person name="Zhang Q."/>
            <person name="Datson P."/>
            <person name="De Silva N."/>
            <person name="Gardiner S.E."/>
            <person name="Bassett H."/>
            <person name="Chagne D."/>
            <person name="McCallum J."/>
            <person name="Dzierzon H."/>
            <person name="Deng C."/>
            <person name="Wang Y.Y."/>
            <person name="Barron L."/>
            <person name="Manako K."/>
            <person name="Bowen J."/>
            <person name="Foster T.M."/>
            <person name="Erridge Z.A."/>
            <person name="Tiffin H."/>
            <person name="Waite C.N."/>
            <person name="Davies K.M."/>
            <person name="Grierson E.P."/>
            <person name="Laing W.A."/>
            <person name="Kirk R."/>
            <person name="Chen X."/>
            <person name="Wood M."/>
            <person name="Montefiori M."/>
            <person name="Brummell D.A."/>
            <person name="Schwinn K.E."/>
            <person name="Catanach A."/>
            <person name="Fullerton C."/>
            <person name="Li D."/>
            <person name="Meiyalaghan S."/>
            <person name="Nieuwenhuizen N."/>
            <person name="Read N."/>
            <person name="Prakash R."/>
            <person name="Hunter D."/>
            <person name="Zhang H."/>
            <person name="McKenzie M."/>
            <person name="Knabel M."/>
            <person name="Harris A."/>
            <person name="Allan A.C."/>
            <person name="Gleave A."/>
            <person name="Chen A."/>
            <person name="Janssen B.J."/>
            <person name="Plunkett B."/>
            <person name="Ampomah-Dwamena C."/>
            <person name="Voogd C."/>
            <person name="Leif D."/>
            <person name="Lafferty D."/>
            <person name="Souleyre E.J.F."/>
            <person name="Varkonyi-Gasic E."/>
            <person name="Gambi F."/>
            <person name="Hanley J."/>
            <person name="Yao J.L."/>
            <person name="Cheung J."/>
            <person name="David K.M."/>
            <person name="Warren B."/>
            <person name="Marsh K."/>
            <person name="Snowden K.C."/>
            <person name="Lin-Wang K."/>
            <person name="Brian L."/>
            <person name="Martinez-Sanchez M."/>
            <person name="Wang M."/>
            <person name="Ileperuma N."/>
            <person name="Macnee N."/>
            <person name="Campin R."/>
            <person name="McAtee P."/>
            <person name="Drummond R.S.M."/>
            <person name="Espley R.V."/>
            <person name="Ireland H.S."/>
            <person name="Wu R."/>
            <person name="Atkinson R.G."/>
            <person name="Karunairetnam S."/>
            <person name="Bulley S."/>
            <person name="Chunkath S."/>
            <person name="Hanley Z."/>
            <person name="Storey R."/>
            <person name="Thrimawithana A.H."/>
            <person name="Thomson S."/>
            <person name="David C."/>
            <person name="Testolin R."/>
            <person name="Huang H."/>
            <person name="Hellens R.P."/>
            <person name="Schaffer R.J."/>
        </authorList>
    </citation>
    <scope>NUCLEOTIDE SEQUENCE [LARGE SCALE GENOMIC DNA]</scope>
    <source>
        <strain evidence="14">cv. Red5</strain>
    </source>
</reference>
<dbReference type="GO" id="GO:0006952">
    <property type="term" value="P:defense response"/>
    <property type="evidence" value="ECO:0007669"/>
    <property type="project" value="UniProtKB-ARBA"/>
</dbReference>
<dbReference type="InterPro" id="IPR001611">
    <property type="entry name" value="Leu-rich_rpt"/>
</dbReference>
<keyword evidence="13" id="KW-0418">Kinase</keyword>
<keyword evidence="4" id="KW-0433">Leucine-rich repeat</keyword>
<protein>
    <submittedName>
        <fullName evidence="13">LRR receptor-like serine/threonine-protein kinase</fullName>
    </submittedName>
</protein>
<evidence type="ECO:0000256" key="9">
    <source>
        <dbReference type="ARBA" id="ARBA00023180"/>
    </source>
</evidence>
<feature type="transmembrane region" description="Helical" evidence="10">
    <location>
        <begin position="983"/>
        <end position="1000"/>
    </location>
</feature>
<dbReference type="Gramene" id="PSS21020">
    <property type="protein sequence ID" value="PSS21020"/>
    <property type="gene ID" value="CEY00_Acc10060"/>
</dbReference>
<dbReference type="SMART" id="SM00369">
    <property type="entry name" value="LRR_TYP"/>
    <property type="match status" value="10"/>
</dbReference>
<keyword evidence="9" id="KW-0325">Glycoprotein</keyword>
<dbReference type="Pfam" id="PF00560">
    <property type="entry name" value="LRR_1"/>
    <property type="match status" value="7"/>
</dbReference>
<evidence type="ECO:0000256" key="4">
    <source>
        <dbReference type="ARBA" id="ARBA00022614"/>
    </source>
</evidence>
<comment type="similarity">
    <text evidence="2">Belongs to the RLP family.</text>
</comment>
<dbReference type="GO" id="GO:0016301">
    <property type="term" value="F:kinase activity"/>
    <property type="evidence" value="ECO:0007669"/>
    <property type="project" value="UniProtKB-KW"/>
</dbReference>
<evidence type="ECO:0000256" key="1">
    <source>
        <dbReference type="ARBA" id="ARBA00004251"/>
    </source>
</evidence>
<comment type="subcellular location">
    <subcellularLocation>
        <location evidence="1">Cell membrane</location>
        <topology evidence="1">Single-pass type I membrane protein</topology>
    </subcellularLocation>
</comment>
<dbReference type="PROSITE" id="PS51450">
    <property type="entry name" value="LRR"/>
    <property type="match status" value="1"/>
</dbReference>
<organism evidence="13 14">
    <name type="scientific">Actinidia chinensis var. chinensis</name>
    <name type="common">Chinese soft-hair kiwi</name>
    <dbReference type="NCBI Taxonomy" id="1590841"/>
    <lineage>
        <taxon>Eukaryota</taxon>
        <taxon>Viridiplantae</taxon>
        <taxon>Streptophyta</taxon>
        <taxon>Embryophyta</taxon>
        <taxon>Tracheophyta</taxon>
        <taxon>Spermatophyta</taxon>
        <taxon>Magnoliopsida</taxon>
        <taxon>eudicotyledons</taxon>
        <taxon>Gunneridae</taxon>
        <taxon>Pentapetalae</taxon>
        <taxon>asterids</taxon>
        <taxon>Ericales</taxon>
        <taxon>Actinidiaceae</taxon>
        <taxon>Actinidia</taxon>
    </lineage>
</organism>
<evidence type="ECO:0000256" key="3">
    <source>
        <dbReference type="ARBA" id="ARBA00022475"/>
    </source>
</evidence>